<dbReference type="Pfam" id="PF09678">
    <property type="entry name" value="Caa3_CtaG"/>
    <property type="match status" value="1"/>
</dbReference>
<evidence type="ECO:0000256" key="4">
    <source>
        <dbReference type="ARBA" id="ARBA00022989"/>
    </source>
</evidence>
<evidence type="ECO:0000256" key="1">
    <source>
        <dbReference type="ARBA" id="ARBA00004651"/>
    </source>
</evidence>
<dbReference type="AlphaFoldDB" id="A0A271KID1"/>
<evidence type="ECO:0000256" key="7">
    <source>
        <dbReference type="SAM" id="Phobius"/>
    </source>
</evidence>
<gene>
    <name evidence="8" type="ORF">CIT31_12580</name>
</gene>
<keyword evidence="4 7" id="KW-1133">Transmembrane helix</keyword>
<dbReference type="GO" id="GO:0005886">
    <property type="term" value="C:plasma membrane"/>
    <property type="evidence" value="ECO:0007669"/>
    <property type="project" value="UniProtKB-SubCell"/>
</dbReference>
<proteinExistence type="predicted"/>
<dbReference type="EMBL" id="NPKH01000020">
    <property type="protein sequence ID" value="PAP95532.1"/>
    <property type="molecule type" value="Genomic_DNA"/>
</dbReference>
<evidence type="ECO:0008006" key="10">
    <source>
        <dbReference type="Google" id="ProtNLM"/>
    </source>
</evidence>
<protein>
    <recommendedName>
        <fullName evidence="10">Cytochrome-c oxidase</fullName>
    </recommendedName>
</protein>
<evidence type="ECO:0000256" key="2">
    <source>
        <dbReference type="ARBA" id="ARBA00022475"/>
    </source>
</evidence>
<evidence type="ECO:0000313" key="8">
    <source>
        <dbReference type="EMBL" id="PAP95532.1"/>
    </source>
</evidence>
<dbReference type="Proteomes" id="UP000215931">
    <property type="component" value="Unassembled WGS sequence"/>
</dbReference>
<evidence type="ECO:0000256" key="5">
    <source>
        <dbReference type="ARBA" id="ARBA00023136"/>
    </source>
</evidence>
<feature type="transmembrane region" description="Helical" evidence="7">
    <location>
        <begin position="145"/>
        <end position="166"/>
    </location>
</feature>
<comment type="caution">
    <text evidence="8">The sequence shown here is derived from an EMBL/GenBank/DDBJ whole genome shotgun (WGS) entry which is preliminary data.</text>
</comment>
<keyword evidence="3 7" id="KW-0812">Transmembrane</keyword>
<feature type="transmembrane region" description="Helical" evidence="7">
    <location>
        <begin position="56"/>
        <end position="74"/>
    </location>
</feature>
<keyword evidence="9" id="KW-1185">Reference proteome</keyword>
<evidence type="ECO:0000256" key="3">
    <source>
        <dbReference type="ARBA" id="ARBA00022692"/>
    </source>
</evidence>
<feature type="transmembrane region" description="Helical" evidence="7">
    <location>
        <begin position="229"/>
        <end position="252"/>
    </location>
</feature>
<feature type="transmembrane region" description="Helical" evidence="7">
    <location>
        <begin position="86"/>
        <end position="105"/>
    </location>
</feature>
<keyword evidence="5 7" id="KW-0472">Membrane</keyword>
<accession>A0A271KID1</accession>
<dbReference type="OrthoDB" id="259025at2"/>
<feature type="region of interest" description="Disordered" evidence="6">
    <location>
        <begin position="1"/>
        <end position="22"/>
    </location>
</feature>
<evidence type="ECO:0000256" key="6">
    <source>
        <dbReference type="SAM" id="MobiDB-lite"/>
    </source>
</evidence>
<evidence type="ECO:0000313" key="9">
    <source>
        <dbReference type="Proteomes" id="UP000215931"/>
    </source>
</evidence>
<dbReference type="InterPro" id="IPR019108">
    <property type="entry name" value="Caa3_assmbl_CtaG-rel"/>
</dbReference>
<sequence length="259" mass="27397">MGLRQRRSAARRSDETRPDPVPGLCDAAALGSQLHRRDLHRDAGIVPDGVYPVRRACLILGLLVLALVWVGPLLDAWRDSFSAHMLAHMGVVAIAAPLMAIGIPLRPKPDANRAFTLALPASLVELIIVWSWHAPALRTLAQSSLFATAIEQATFLAAGLFLWLACLPRRGSDITGNAAGAFALLLTSIHMTLLGALLALTPRPLYGTGEISCFGVALSAQQDQELGGVIMLLVGAAVYLAGGVTLFARLLAAPPRKAV</sequence>
<comment type="subcellular location">
    <subcellularLocation>
        <location evidence="1">Cell membrane</location>
        <topology evidence="1">Multi-pass membrane protein</topology>
    </subcellularLocation>
</comment>
<feature type="transmembrane region" description="Helical" evidence="7">
    <location>
        <begin position="114"/>
        <end position="133"/>
    </location>
</feature>
<keyword evidence="2" id="KW-1003">Cell membrane</keyword>
<name>A0A271KID1_9HYPH</name>
<organism evidence="8 9">
    <name type="scientific">Mesorhizobium wenxiniae</name>
    <dbReference type="NCBI Taxonomy" id="2014805"/>
    <lineage>
        <taxon>Bacteria</taxon>
        <taxon>Pseudomonadati</taxon>
        <taxon>Pseudomonadota</taxon>
        <taxon>Alphaproteobacteria</taxon>
        <taxon>Hyphomicrobiales</taxon>
        <taxon>Phyllobacteriaceae</taxon>
        <taxon>Mesorhizobium</taxon>
    </lineage>
</organism>
<feature type="transmembrane region" description="Helical" evidence="7">
    <location>
        <begin position="178"/>
        <end position="200"/>
    </location>
</feature>
<feature type="compositionally biased region" description="Basic residues" evidence="6">
    <location>
        <begin position="1"/>
        <end position="10"/>
    </location>
</feature>
<reference evidence="8 9" key="1">
    <citation type="submission" date="2017-08" db="EMBL/GenBank/DDBJ databases">
        <title>Mesorhizobium wenxinae sp. nov., a novel rhizobial species isolated from root nodules of chickpea (Cicer arietinum L.).</title>
        <authorList>
            <person name="Zhang J."/>
        </authorList>
    </citation>
    <scope>NUCLEOTIDE SEQUENCE [LARGE SCALE GENOMIC DNA]</scope>
    <source>
        <strain evidence="9">WYCCWR 10019</strain>
    </source>
</reference>